<gene>
    <name evidence="3" type="ORF">MUN76_05795</name>
</gene>
<dbReference type="RefSeq" id="WP_244687975.1">
    <property type="nucleotide sequence ID" value="NZ_CP095043.1"/>
</dbReference>
<dbReference type="SUPFAM" id="SSF56601">
    <property type="entry name" value="beta-lactamase/transpeptidase-like"/>
    <property type="match status" value="1"/>
</dbReference>
<dbReference type="Proteomes" id="UP000831775">
    <property type="component" value="Chromosome"/>
</dbReference>
<reference evidence="3 4" key="1">
    <citation type="submission" date="2022-04" db="EMBL/GenBank/DDBJ databases">
        <title>Leucobacter sp. isolated from rhizosphere of onion.</title>
        <authorList>
            <person name="Won M."/>
            <person name="Lee C.-M."/>
            <person name="Woen H.-Y."/>
            <person name="Kwon S.-W."/>
        </authorList>
    </citation>
    <scope>NUCLEOTIDE SEQUENCE [LARGE SCALE GENOMIC DNA]</scope>
    <source>
        <strain evidence="3 4">H25R-14</strain>
    </source>
</reference>
<keyword evidence="4" id="KW-1185">Reference proteome</keyword>
<feature type="chain" id="PRO_5046249998" evidence="1">
    <location>
        <begin position="21"/>
        <end position="415"/>
    </location>
</feature>
<dbReference type="PANTHER" id="PTHR46825:SF7">
    <property type="entry name" value="D-ALANYL-D-ALANINE CARBOXYPEPTIDASE"/>
    <property type="match status" value="1"/>
</dbReference>
<keyword evidence="1" id="KW-0732">Signal</keyword>
<evidence type="ECO:0000256" key="1">
    <source>
        <dbReference type="SAM" id="SignalP"/>
    </source>
</evidence>
<dbReference type="Pfam" id="PF00144">
    <property type="entry name" value="Beta-lactamase"/>
    <property type="match status" value="1"/>
</dbReference>
<accession>A0ABY4FYV5</accession>
<evidence type="ECO:0000313" key="3">
    <source>
        <dbReference type="EMBL" id="UOQ61481.1"/>
    </source>
</evidence>
<protein>
    <submittedName>
        <fullName evidence="3">Beta-lactamase family protein</fullName>
    </submittedName>
</protein>
<dbReference type="InterPro" id="IPR001466">
    <property type="entry name" value="Beta-lactam-related"/>
</dbReference>
<dbReference type="InterPro" id="IPR012338">
    <property type="entry name" value="Beta-lactam/transpept-like"/>
</dbReference>
<organism evidence="3 4">
    <name type="scientific">Leucobacter rhizosphaerae</name>
    <dbReference type="NCBI Taxonomy" id="2932245"/>
    <lineage>
        <taxon>Bacteria</taxon>
        <taxon>Bacillati</taxon>
        <taxon>Actinomycetota</taxon>
        <taxon>Actinomycetes</taxon>
        <taxon>Micrococcales</taxon>
        <taxon>Microbacteriaceae</taxon>
        <taxon>Leucobacter</taxon>
    </lineage>
</organism>
<dbReference type="EMBL" id="CP095043">
    <property type="protein sequence ID" value="UOQ61481.1"/>
    <property type="molecule type" value="Genomic_DNA"/>
</dbReference>
<name>A0ABY4FYV5_9MICO</name>
<dbReference type="PROSITE" id="PS51257">
    <property type="entry name" value="PROKAR_LIPOPROTEIN"/>
    <property type="match status" value="1"/>
</dbReference>
<dbReference type="PANTHER" id="PTHR46825">
    <property type="entry name" value="D-ALANYL-D-ALANINE-CARBOXYPEPTIDASE/ENDOPEPTIDASE AMPH"/>
    <property type="match status" value="1"/>
</dbReference>
<dbReference type="Gene3D" id="3.40.710.10">
    <property type="entry name" value="DD-peptidase/beta-lactamase superfamily"/>
    <property type="match status" value="1"/>
</dbReference>
<dbReference type="InterPro" id="IPR050491">
    <property type="entry name" value="AmpC-like"/>
</dbReference>
<feature type="signal peptide" evidence="1">
    <location>
        <begin position="1"/>
        <end position="20"/>
    </location>
</feature>
<proteinExistence type="predicted"/>
<evidence type="ECO:0000313" key="4">
    <source>
        <dbReference type="Proteomes" id="UP000831775"/>
    </source>
</evidence>
<evidence type="ECO:0000259" key="2">
    <source>
        <dbReference type="Pfam" id="PF00144"/>
    </source>
</evidence>
<sequence>MRPTRFAAILTTLVFAGALAACAPAPTDASGSGSNASGDAGAGSAADAAFADRMAAALTQWRASPSTGPFAFEIPGTALAASLGDGEVVATASGEGAPDTALAPDDTFHIGSMTKLFTAALIMQLDEEGVLSLDDTIDAWLPAAPNGGTITVRMLLQHESGLAELNFDNVGKVEPQALIDEVFTETPVFDPGTEYEYLNAGYIMLGRIAELAAEDPYDVQVDTRFIEPLKLTSTYLDGAGSGAEAVDGFVLTCDAGEGADCAGQFGTVEAQSASPQWPGAWSAGSMVSSARDQAVWIRALVDGDVVDDAHLAEMLELTPNSEEFYAATYDAAKVPPVQLGEGAGLATWDVPGVGHCHGHAGAIPGSNGIAAYCPEVDLAVVILNAIEPAGLTPGYPGLTSLTAGTLGALEAMGAE</sequence>
<feature type="domain" description="Beta-lactamase-related" evidence="2">
    <location>
        <begin position="73"/>
        <end position="383"/>
    </location>
</feature>